<evidence type="ECO:0000256" key="3">
    <source>
        <dbReference type="ARBA" id="ARBA00023136"/>
    </source>
</evidence>
<evidence type="ECO:0000256" key="6">
    <source>
        <dbReference type="SAM" id="MobiDB-lite"/>
    </source>
</evidence>
<evidence type="ECO:0000256" key="1">
    <source>
        <dbReference type="ARBA" id="ARBA00004141"/>
    </source>
</evidence>
<evidence type="ECO:0000313" key="7">
    <source>
        <dbReference type="EMBL" id="GAX11053.1"/>
    </source>
</evidence>
<dbReference type="InterPro" id="IPR023395">
    <property type="entry name" value="MCP_dom_sf"/>
</dbReference>
<dbReference type="SUPFAM" id="SSF103506">
    <property type="entry name" value="Mitochondrial carrier"/>
    <property type="match status" value="1"/>
</dbReference>
<dbReference type="GO" id="GO:0005739">
    <property type="term" value="C:mitochondrion"/>
    <property type="evidence" value="ECO:0007669"/>
    <property type="project" value="TreeGrafter"/>
</dbReference>
<feature type="repeat" description="Solcar" evidence="4">
    <location>
        <begin position="197"/>
        <end position="290"/>
    </location>
</feature>
<keyword evidence="8" id="KW-1185">Reference proteome</keyword>
<dbReference type="PANTHER" id="PTHR46982:SF1">
    <property type="entry name" value="CITRATE_OXOGLUTARATE CARRIER PROTEIN"/>
    <property type="match status" value="1"/>
</dbReference>
<comment type="similarity">
    <text evidence="5">Belongs to the mitochondrial carrier (TC 2.A.29) family.</text>
</comment>
<dbReference type="OrthoDB" id="10253709at2759"/>
<name>A0A1Z5JAM4_FISSO</name>
<keyword evidence="5" id="KW-0813">Transport</keyword>
<evidence type="ECO:0000256" key="2">
    <source>
        <dbReference type="ARBA" id="ARBA00022692"/>
    </source>
</evidence>
<dbReference type="EMBL" id="BDSP01000033">
    <property type="protein sequence ID" value="GAX11053.1"/>
    <property type="molecule type" value="Genomic_DNA"/>
</dbReference>
<feature type="region of interest" description="Disordered" evidence="6">
    <location>
        <begin position="1"/>
        <end position="45"/>
    </location>
</feature>
<keyword evidence="2 4" id="KW-0812">Transmembrane</keyword>
<comment type="subcellular location">
    <subcellularLocation>
        <location evidence="1">Membrane</location>
        <topology evidence="1">Multi-pass membrane protein</topology>
    </subcellularLocation>
</comment>
<dbReference type="PROSITE" id="PS50920">
    <property type="entry name" value="SOLCAR"/>
    <property type="match status" value="1"/>
</dbReference>
<dbReference type="PANTHER" id="PTHR46982">
    <property type="entry name" value="CITRATE/OXOGLUTARATE CARRIER PROTEIN"/>
    <property type="match status" value="1"/>
</dbReference>
<sequence>MGDKESFGDINMMFHYSEGSDSHDDDDNDDDDDQEDDDGSCSMLSNESLSRSQYSTFTTTTYVCKEENKQRTTKSHRVKSSPTTAALRLRGGTITSTGASTMVLRKLLVVALVTLVYEGLVGHLLEFFKIVMQTAPEGVTYLDILRNITAAKGIAGLWDGFFPWGVVQAVFKGSVFGLAHATASNILLPLVDQGKMTLPMLLTLAGGIGGGLQGYVLSPTLLLKTRVMTDPVFRQKMSPFRTTWLSLCIGSAVVKREGIRALMKGANTFAVKRVFDWSTRFYFSDLFETMMLQSKGGLQLTTAEKSMASFLGGALSTLSTLPLDVIVAKTQDAKSAGIKVSPWTLFKSELNEKGWSGVRKTYTKGFLARLLHVCTTTMAIKTGTPIVYDLIFQPAHV</sequence>
<protein>
    <submittedName>
        <fullName evidence="7">Uncharacterized protein</fullName>
    </submittedName>
</protein>
<dbReference type="GO" id="GO:0005371">
    <property type="term" value="F:tricarboxylate secondary active transmembrane transporter activity"/>
    <property type="evidence" value="ECO:0007669"/>
    <property type="project" value="TreeGrafter"/>
</dbReference>
<dbReference type="AlphaFoldDB" id="A0A1Z5JAM4"/>
<dbReference type="InterPro" id="IPR018108">
    <property type="entry name" value="MCP_transmembrane"/>
</dbReference>
<dbReference type="Proteomes" id="UP000198406">
    <property type="component" value="Unassembled WGS sequence"/>
</dbReference>
<dbReference type="GO" id="GO:0006843">
    <property type="term" value="P:mitochondrial citrate transmembrane transport"/>
    <property type="evidence" value="ECO:0007669"/>
    <property type="project" value="TreeGrafter"/>
</dbReference>
<feature type="compositionally biased region" description="Acidic residues" evidence="6">
    <location>
        <begin position="23"/>
        <end position="39"/>
    </location>
</feature>
<gene>
    <name evidence="7" type="ORF">FisN_21Lh006</name>
</gene>
<comment type="caution">
    <text evidence="7">The sequence shown here is derived from an EMBL/GenBank/DDBJ whole genome shotgun (WGS) entry which is preliminary data.</text>
</comment>
<keyword evidence="3 4" id="KW-0472">Membrane</keyword>
<evidence type="ECO:0000256" key="5">
    <source>
        <dbReference type="RuleBase" id="RU000488"/>
    </source>
</evidence>
<dbReference type="GO" id="GO:0016020">
    <property type="term" value="C:membrane"/>
    <property type="evidence" value="ECO:0007669"/>
    <property type="project" value="UniProtKB-SubCell"/>
</dbReference>
<dbReference type="Pfam" id="PF00153">
    <property type="entry name" value="Mito_carr"/>
    <property type="match status" value="1"/>
</dbReference>
<dbReference type="Gene3D" id="1.50.40.10">
    <property type="entry name" value="Mitochondrial carrier domain"/>
    <property type="match status" value="1"/>
</dbReference>
<dbReference type="InterPro" id="IPR053017">
    <property type="entry name" value="Mito_Cit/Oxoglu_Carrier"/>
</dbReference>
<dbReference type="GO" id="GO:0015742">
    <property type="term" value="P:alpha-ketoglutarate transport"/>
    <property type="evidence" value="ECO:0007669"/>
    <property type="project" value="TreeGrafter"/>
</dbReference>
<proteinExistence type="inferred from homology"/>
<organism evidence="7 8">
    <name type="scientific">Fistulifera solaris</name>
    <name type="common">Oleaginous diatom</name>
    <dbReference type="NCBI Taxonomy" id="1519565"/>
    <lineage>
        <taxon>Eukaryota</taxon>
        <taxon>Sar</taxon>
        <taxon>Stramenopiles</taxon>
        <taxon>Ochrophyta</taxon>
        <taxon>Bacillariophyta</taxon>
        <taxon>Bacillariophyceae</taxon>
        <taxon>Bacillariophycidae</taxon>
        <taxon>Naviculales</taxon>
        <taxon>Naviculaceae</taxon>
        <taxon>Fistulifera</taxon>
    </lineage>
</organism>
<accession>A0A1Z5JAM4</accession>
<dbReference type="InParanoid" id="A0A1Z5JAM4"/>
<evidence type="ECO:0000313" key="8">
    <source>
        <dbReference type="Proteomes" id="UP000198406"/>
    </source>
</evidence>
<reference evidence="7 8" key="1">
    <citation type="journal article" date="2015" name="Plant Cell">
        <title>Oil accumulation by the oleaginous diatom Fistulifera solaris as revealed by the genome and transcriptome.</title>
        <authorList>
            <person name="Tanaka T."/>
            <person name="Maeda Y."/>
            <person name="Veluchamy A."/>
            <person name="Tanaka M."/>
            <person name="Abida H."/>
            <person name="Marechal E."/>
            <person name="Bowler C."/>
            <person name="Muto M."/>
            <person name="Sunaga Y."/>
            <person name="Tanaka M."/>
            <person name="Yoshino T."/>
            <person name="Taniguchi T."/>
            <person name="Fukuda Y."/>
            <person name="Nemoto M."/>
            <person name="Matsumoto M."/>
            <person name="Wong P.S."/>
            <person name="Aburatani S."/>
            <person name="Fujibuchi W."/>
        </authorList>
    </citation>
    <scope>NUCLEOTIDE SEQUENCE [LARGE SCALE GENOMIC DNA]</scope>
    <source>
        <strain evidence="7 8">JPCC DA0580</strain>
    </source>
</reference>
<evidence type="ECO:0000256" key="4">
    <source>
        <dbReference type="PROSITE-ProRule" id="PRU00282"/>
    </source>
</evidence>